<reference evidence="2 3" key="1">
    <citation type="submission" date="2018-07" db="EMBL/GenBank/DDBJ databases">
        <authorList>
            <person name="Zhang Y."/>
            <person name="Wang L."/>
            <person name="Ma S."/>
        </authorList>
    </citation>
    <scope>NUCLEOTIDE SEQUENCE [LARGE SCALE GENOMIC DNA]</scope>
    <source>
        <strain evidence="2 3">4-2</strain>
    </source>
</reference>
<dbReference type="InterPro" id="IPR036844">
    <property type="entry name" value="Hint_dom_sf"/>
</dbReference>
<comment type="caution">
    <text evidence="2">The sequence shown here is derived from an EMBL/GenBank/DDBJ whole genome shotgun (WGS) entry which is preliminary data.</text>
</comment>
<keyword evidence="3" id="KW-1185">Reference proteome</keyword>
<evidence type="ECO:0000259" key="1">
    <source>
        <dbReference type="Pfam" id="PF13403"/>
    </source>
</evidence>
<organism evidence="2 3">
    <name type="scientific">Paracoccus alkanivorans</name>
    <dbReference type="NCBI Taxonomy" id="2116655"/>
    <lineage>
        <taxon>Bacteria</taxon>
        <taxon>Pseudomonadati</taxon>
        <taxon>Pseudomonadota</taxon>
        <taxon>Alphaproteobacteria</taxon>
        <taxon>Rhodobacterales</taxon>
        <taxon>Paracoccaceae</taxon>
        <taxon>Paracoccus</taxon>
    </lineage>
</organism>
<gene>
    <name evidence="2" type="ORF">C9E81_07035</name>
</gene>
<accession>A0A3M0ML64</accession>
<name>A0A3M0ML64_9RHOB</name>
<dbReference type="Gene3D" id="2.170.16.10">
    <property type="entry name" value="Hedgehog/Intein (Hint) domain"/>
    <property type="match status" value="1"/>
</dbReference>
<evidence type="ECO:0000313" key="3">
    <source>
        <dbReference type="Proteomes" id="UP000273516"/>
    </source>
</evidence>
<feature type="domain" description="Hedgehog/Intein (Hint)" evidence="1">
    <location>
        <begin position="152"/>
        <end position="298"/>
    </location>
</feature>
<evidence type="ECO:0000313" key="2">
    <source>
        <dbReference type="EMBL" id="RMC36410.1"/>
    </source>
</evidence>
<dbReference type="EMBL" id="QOKZ01000002">
    <property type="protein sequence ID" value="RMC36410.1"/>
    <property type="molecule type" value="Genomic_DNA"/>
</dbReference>
<protein>
    <recommendedName>
        <fullName evidence="1">Hedgehog/Intein (Hint) domain-containing protein</fullName>
    </recommendedName>
</protein>
<dbReference type="InterPro" id="IPR028992">
    <property type="entry name" value="Hedgehog/Intein_dom"/>
</dbReference>
<dbReference type="OrthoDB" id="6305173at2"/>
<dbReference type="AlphaFoldDB" id="A0A3M0ML64"/>
<proteinExistence type="predicted"/>
<dbReference type="SUPFAM" id="SSF51294">
    <property type="entry name" value="Hedgehog/intein (Hint) domain"/>
    <property type="match status" value="1"/>
</dbReference>
<dbReference type="Proteomes" id="UP000273516">
    <property type="component" value="Unassembled WGS sequence"/>
</dbReference>
<sequence length="355" mass="38337">MQIRFVGGGDSATFDIWDDDTRDDGDDLDEYVARGGGSRHQEIAEAVTLNGETWQPRGDTGYGPQLQADWVLTSSDFSKIGDGATEGDNTITAGHALIGVSFEERVNVNGLSNHTDGIIFAGDTQPTPGEIYSFTPSGRQSAYPIDYSSLVTCFTTGTLIETCNGPVPIEKLGVGDMVRSCDHGLQPVRWIGATRVDRSALARNPKLLPVRIKAGALTQGLPRHDLLVSRQHRMLVRSEIARRMFGTKEVLVPAIQLVGWDGIDIATDVDSVTYWHVMFDAHEVIFAHGTPSESLFAGPMALASLSPDALEEITTLFPEVAAPDFAGVPARQFASRGAAVRQLVARHARQGKPLL</sequence>
<dbReference type="Pfam" id="PF13403">
    <property type="entry name" value="Hint_2"/>
    <property type="match status" value="1"/>
</dbReference>